<dbReference type="InterPro" id="IPR016087">
    <property type="entry name" value="Chalcone_isomerase"/>
</dbReference>
<dbReference type="GO" id="GO:0016853">
    <property type="term" value="F:isomerase activity"/>
    <property type="evidence" value="ECO:0007669"/>
    <property type="project" value="UniProtKB-KW"/>
</dbReference>
<dbReference type="AlphaFoldDB" id="A0A317QBT5"/>
<dbReference type="Proteomes" id="UP000246964">
    <property type="component" value="Unassembled WGS sequence"/>
</dbReference>
<evidence type="ECO:0000313" key="3">
    <source>
        <dbReference type="Proteomes" id="UP000246964"/>
    </source>
</evidence>
<protein>
    <submittedName>
        <fullName evidence="2">Chalcone isomerase-like protein</fullName>
    </submittedName>
</protein>
<proteinExistence type="predicted"/>
<reference evidence="2 3" key="1">
    <citation type="submission" date="2018-05" db="EMBL/GenBank/DDBJ databases">
        <title>Freshwater and sediment microbial communities from various areas in North America, analyzing microbe dynamics in response to fracking.</title>
        <authorList>
            <person name="Lamendella R."/>
        </authorList>
    </citation>
    <scope>NUCLEOTIDE SEQUENCE [LARGE SCALE GENOMIC DNA]</scope>
    <source>
        <strain evidence="2 3">125B1</strain>
    </source>
</reference>
<dbReference type="OrthoDB" id="8527419at2"/>
<dbReference type="Pfam" id="PF16036">
    <property type="entry name" value="Chalcone_3"/>
    <property type="match status" value="1"/>
</dbReference>
<name>A0A317QBT5_9GAMM</name>
<organism evidence="2 3">
    <name type="scientific">Pseudidiomarina maritima</name>
    <dbReference type="NCBI Taxonomy" id="519453"/>
    <lineage>
        <taxon>Bacteria</taxon>
        <taxon>Pseudomonadati</taxon>
        <taxon>Pseudomonadota</taxon>
        <taxon>Gammaproteobacteria</taxon>
        <taxon>Alteromonadales</taxon>
        <taxon>Idiomarinaceae</taxon>
        <taxon>Pseudidiomarina</taxon>
    </lineage>
</organism>
<evidence type="ECO:0000259" key="1">
    <source>
        <dbReference type="Pfam" id="PF16036"/>
    </source>
</evidence>
<sequence>MMSLATVRSRLNLSLLNMFSPQSAARSLLSSLAAGMLLTVAVGMPSAAANEAAAASAMTTAVAAADSCTVPAFQQLQTVGKTRLKVWFWDVYDAQLKTDTGAFSDANQRALQLTYLRDIDADDLVDTTADEWQRLGIEQTPEHQQWLQELREMWPNVSKGDCITLVETNAGDAQFYANQELLGEIASAQFTDDFLAIWLDAKSRFKDERDELIGAK</sequence>
<accession>A0A317QBT5</accession>
<evidence type="ECO:0000313" key="2">
    <source>
        <dbReference type="EMBL" id="PWW15023.1"/>
    </source>
</evidence>
<keyword evidence="2" id="KW-0413">Isomerase</keyword>
<keyword evidence="3" id="KW-1185">Reference proteome</keyword>
<comment type="caution">
    <text evidence="2">The sequence shown here is derived from an EMBL/GenBank/DDBJ whole genome shotgun (WGS) entry which is preliminary data.</text>
</comment>
<dbReference type="EMBL" id="QGTT01000002">
    <property type="protein sequence ID" value="PWW15023.1"/>
    <property type="molecule type" value="Genomic_DNA"/>
</dbReference>
<feature type="domain" description="Chalcone isomerase" evidence="1">
    <location>
        <begin position="83"/>
        <end position="206"/>
    </location>
</feature>
<dbReference type="RefSeq" id="WP_110074974.1">
    <property type="nucleotide sequence ID" value="NZ_QGTT01000002.1"/>
</dbReference>
<gene>
    <name evidence="2" type="ORF">DET45_10221</name>
</gene>